<dbReference type="EMBL" id="CM026422">
    <property type="protein sequence ID" value="KAG0586656.1"/>
    <property type="molecule type" value="Genomic_DNA"/>
</dbReference>
<keyword evidence="1" id="KW-0812">Transmembrane</keyword>
<name>A0A8T0IU38_CERPU</name>
<sequence length="576" mass="66941">MATSTCHSRWCPEYFPSFADNETRLPAAELCKDVSWTLRYYFNSTEDRLLIRYNQWLPAACKLWCGEPSNQLLQLEAAGLSKRLAVLIWFMVILMIVCVIVQLLSICMERGARKVAMVGGPMYLAFIALMVYFYGFYITTFYPIVGAMNVAAFSYYFSSFQYSIAVTHELASATALLFTMFPVWSYFTVDTKDFLGWENDFGINQVFVQEMVWLVLAMLVLSIFWIIHSSLFRTIGYRAFWIAAFNKQLTEGRRTHGKDFMSSLWILSGAQGHPTWRTPTGQSFGLYLTVLSWIVALRIHNYIRREYCREDLILFHILLWISPSILTWAVLATQAFMCRNTSCEFQGNCNSFPWTWFMADFKSLWNTFPHMEEAIISYRLGRDTLEVESSEKVKKYKILLCGGRVEQGMAILLWGIEAVLLAIAYPGILVCKLYQGLGTCILRCTSNFAWFKRRQSISGFKLSERIKAYQIVREHCFEDTVNRSGKMSNVYERSRMKNHDGLEEPEIDEDFCNVFRKHRRDIKLPLVLDNIGSSCFSYVLERLVEVLNEHEPLEEVENAENESEEDIDQFLLYWTT</sequence>
<dbReference type="Proteomes" id="UP000822688">
    <property type="component" value="Chromosome 2"/>
</dbReference>
<evidence type="ECO:0000313" key="2">
    <source>
        <dbReference type="EMBL" id="KAG0586657.1"/>
    </source>
</evidence>
<organism evidence="2 3">
    <name type="scientific">Ceratodon purpureus</name>
    <name type="common">Fire moss</name>
    <name type="synonym">Dicranum purpureum</name>
    <dbReference type="NCBI Taxonomy" id="3225"/>
    <lineage>
        <taxon>Eukaryota</taxon>
        <taxon>Viridiplantae</taxon>
        <taxon>Streptophyta</taxon>
        <taxon>Embryophyta</taxon>
        <taxon>Bryophyta</taxon>
        <taxon>Bryophytina</taxon>
        <taxon>Bryopsida</taxon>
        <taxon>Dicranidae</taxon>
        <taxon>Pseudoditrichales</taxon>
        <taxon>Ditrichaceae</taxon>
        <taxon>Ceratodon</taxon>
    </lineage>
</organism>
<feature type="transmembrane region" description="Helical" evidence="1">
    <location>
        <begin position="86"/>
        <end position="108"/>
    </location>
</feature>
<evidence type="ECO:0000256" key="1">
    <source>
        <dbReference type="SAM" id="Phobius"/>
    </source>
</evidence>
<gene>
    <name evidence="2" type="ORF">KC19_2G106800</name>
</gene>
<protein>
    <submittedName>
        <fullName evidence="2">Uncharacterized protein</fullName>
    </submittedName>
</protein>
<feature type="transmembrane region" description="Helical" evidence="1">
    <location>
        <begin position="115"/>
        <end position="134"/>
    </location>
</feature>
<keyword evidence="1" id="KW-0472">Membrane</keyword>
<accession>A0A8T0IU38</accession>
<comment type="caution">
    <text evidence="2">The sequence shown here is derived from an EMBL/GenBank/DDBJ whole genome shotgun (WGS) entry which is preliminary data.</text>
</comment>
<reference evidence="2" key="1">
    <citation type="submission" date="2020-06" db="EMBL/GenBank/DDBJ databases">
        <title>WGS assembly of Ceratodon purpureus strain R40.</title>
        <authorList>
            <person name="Carey S.B."/>
            <person name="Jenkins J."/>
            <person name="Shu S."/>
            <person name="Lovell J.T."/>
            <person name="Sreedasyam A."/>
            <person name="Maumus F."/>
            <person name="Tiley G.P."/>
            <person name="Fernandez-Pozo N."/>
            <person name="Barry K."/>
            <person name="Chen C."/>
            <person name="Wang M."/>
            <person name="Lipzen A."/>
            <person name="Daum C."/>
            <person name="Saski C.A."/>
            <person name="Payton A.C."/>
            <person name="Mcbreen J.C."/>
            <person name="Conrad R.E."/>
            <person name="Kollar L.M."/>
            <person name="Olsson S."/>
            <person name="Huttunen S."/>
            <person name="Landis J.B."/>
            <person name="Wickett N.J."/>
            <person name="Johnson M.G."/>
            <person name="Rensing S.A."/>
            <person name="Grimwood J."/>
            <person name="Schmutz J."/>
            <person name="Mcdaniel S.F."/>
        </authorList>
    </citation>
    <scope>NUCLEOTIDE SEQUENCE</scope>
    <source>
        <strain evidence="2">R40</strain>
    </source>
</reference>
<evidence type="ECO:0000313" key="3">
    <source>
        <dbReference type="Proteomes" id="UP000822688"/>
    </source>
</evidence>
<feature type="transmembrane region" description="Helical" evidence="1">
    <location>
        <begin position="409"/>
        <end position="428"/>
    </location>
</feature>
<feature type="transmembrane region" description="Helical" evidence="1">
    <location>
        <begin position="207"/>
        <end position="227"/>
    </location>
</feature>
<dbReference type="EMBL" id="CM026422">
    <property type="protein sequence ID" value="KAG0586657.1"/>
    <property type="molecule type" value="Genomic_DNA"/>
</dbReference>
<keyword evidence="1" id="KW-1133">Transmembrane helix</keyword>
<keyword evidence="3" id="KW-1185">Reference proteome</keyword>
<proteinExistence type="predicted"/>
<feature type="transmembrane region" description="Helical" evidence="1">
    <location>
        <begin position="312"/>
        <end position="331"/>
    </location>
</feature>
<dbReference type="EMBL" id="CM026422">
    <property type="protein sequence ID" value="KAG0586655.1"/>
    <property type="molecule type" value="Genomic_DNA"/>
</dbReference>
<dbReference type="AlphaFoldDB" id="A0A8T0IU38"/>
<feature type="transmembrane region" description="Helical" evidence="1">
    <location>
        <begin position="170"/>
        <end position="187"/>
    </location>
</feature>
<dbReference type="EMBL" id="CM026422">
    <property type="protein sequence ID" value="KAG0586658.1"/>
    <property type="molecule type" value="Genomic_DNA"/>
</dbReference>